<dbReference type="InterPro" id="IPR027385">
    <property type="entry name" value="Beta-barrel_OMP"/>
</dbReference>
<protein>
    <submittedName>
        <fullName evidence="13">Outer membrane protein OmpA</fullName>
    </submittedName>
</protein>
<dbReference type="GO" id="GO:0046930">
    <property type="term" value="C:pore complex"/>
    <property type="evidence" value="ECO:0007669"/>
    <property type="project" value="UniProtKB-KW"/>
</dbReference>
<dbReference type="Pfam" id="PF00691">
    <property type="entry name" value="OmpA"/>
    <property type="match status" value="1"/>
</dbReference>
<keyword evidence="6" id="KW-0406">Ion transport</keyword>
<dbReference type="SUPFAM" id="SSF103088">
    <property type="entry name" value="OmpA-like"/>
    <property type="match status" value="1"/>
</dbReference>
<name>A0A1H2UEY3_9FLAO</name>
<keyword evidence="3" id="KW-1134">Transmembrane beta strand</keyword>
<keyword evidence="8 10" id="KW-0472">Membrane</keyword>
<dbReference type="GO" id="GO:0006811">
    <property type="term" value="P:monoatomic ion transport"/>
    <property type="evidence" value="ECO:0007669"/>
    <property type="project" value="UniProtKB-KW"/>
</dbReference>
<dbReference type="InterPro" id="IPR006665">
    <property type="entry name" value="OmpA-like"/>
</dbReference>
<evidence type="ECO:0000313" key="14">
    <source>
        <dbReference type="Proteomes" id="UP000182771"/>
    </source>
</evidence>
<dbReference type="Pfam" id="PF02412">
    <property type="entry name" value="TSP_3"/>
    <property type="match status" value="4"/>
</dbReference>
<evidence type="ECO:0000313" key="13">
    <source>
        <dbReference type="EMBL" id="SDW54680.1"/>
    </source>
</evidence>
<dbReference type="RefSeq" id="WP_016419942.1">
    <property type="nucleotide sequence ID" value="NZ_FNND01000002.1"/>
</dbReference>
<keyword evidence="4" id="KW-0812">Transmembrane</keyword>
<dbReference type="SUPFAM" id="SSF103647">
    <property type="entry name" value="TSP type-3 repeat"/>
    <property type="match status" value="1"/>
</dbReference>
<dbReference type="PANTHER" id="PTHR30329">
    <property type="entry name" value="STATOR ELEMENT OF FLAGELLAR MOTOR COMPLEX"/>
    <property type="match status" value="1"/>
</dbReference>
<dbReference type="GO" id="GO:0005509">
    <property type="term" value="F:calcium ion binding"/>
    <property type="evidence" value="ECO:0007669"/>
    <property type="project" value="InterPro"/>
</dbReference>
<keyword evidence="5 11" id="KW-0732">Signal</keyword>
<evidence type="ECO:0000256" key="5">
    <source>
        <dbReference type="ARBA" id="ARBA00022729"/>
    </source>
</evidence>
<feature type="domain" description="OmpA-like" evidence="12">
    <location>
        <begin position="340"/>
        <end position="456"/>
    </location>
</feature>
<dbReference type="GO" id="GO:0007155">
    <property type="term" value="P:cell adhesion"/>
    <property type="evidence" value="ECO:0007669"/>
    <property type="project" value="InterPro"/>
</dbReference>
<evidence type="ECO:0000256" key="10">
    <source>
        <dbReference type="PROSITE-ProRule" id="PRU00473"/>
    </source>
</evidence>
<evidence type="ECO:0000256" key="11">
    <source>
        <dbReference type="SAM" id="SignalP"/>
    </source>
</evidence>
<dbReference type="GO" id="GO:0009279">
    <property type="term" value="C:cell outer membrane"/>
    <property type="evidence" value="ECO:0007669"/>
    <property type="project" value="UniProtKB-SubCell"/>
</dbReference>
<dbReference type="Pfam" id="PF13505">
    <property type="entry name" value="OMP_b-brl"/>
    <property type="match status" value="1"/>
</dbReference>
<evidence type="ECO:0000256" key="6">
    <source>
        <dbReference type="ARBA" id="ARBA00023065"/>
    </source>
</evidence>
<evidence type="ECO:0000256" key="4">
    <source>
        <dbReference type="ARBA" id="ARBA00022692"/>
    </source>
</evidence>
<dbReference type="SUPFAM" id="SSF56925">
    <property type="entry name" value="OMPA-like"/>
    <property type="match status" value="1"/>
</dbReference>
<gene>
    <name evidence="13" type="ORF">SAMN05444420_102503</name>
</gene>
<reference evidence="13 14" key="1">
    <citation type="submission" date="2016-10" db="EMBL/GenBank/DDBJ databases">
        <authorList>
            <person name="Varghese N."/>
            <person name="Submissions S."/>
        </authorList>
    </citation>
    <scope>NUCLEOTIDE SEQUENCE [LARGE SCALE GENOMIC DNA]</scope>
    <source>
        <strain evidence="13 14">DSM 11449</strain>
    </source>
</reference>
<dbReference type="PROSITE" id="PS51123">
    <property type="entry name" value="OMPA_2"/>
    <property type="match status" value="1"/>
</dbReference>
<dbReference type="InterPro" id="IPR036737">
    <property type="entry name" value="OmpA-like_sf"/>
</dbReference>
<comment type="subcellular location">
    <subcellularLocation>
        <location evidence="1">Cell outer membrane</location>
        <topology evidence="1">Multi-pass membrane protein</topology>
    </subcellularLocation>
</comment>
<organism evidence="13 14">
    <name type="scientific">Capnocytophaga granulosa</name>
    <dbReference type="NCBI Taxonomy" id="45242"/>
    <lineage>
        <taxon>Bacteria</taxon>
        <taxon>Pseudomonadati</taxon>
        <taxon>Bacteroidota</taxon>
        <taxon>Flavobacteriia</taxon>
        <taxon>Flavobacteriales</taxon>
        <taxon>Flavobacteriaceae</taxon>
        <taxon>Capnocytophaga</taxon>
    </lineage>
</organism>
<accession>A0A1H2UEY3</accession>
<feature type="chain" id="PRO_5028842436" evidence="11">
    <location>
        <begin position="23"/>
        <end position="456"/>
    </location>
</feature>
<keyword evidence="2" id="KW-0813">Transport</keyword>
<dbReference type="AlphaFoldDB" id="A0A1H2UEY3"/>
<dbReference type="GO" id="GO:0015288">
    <property type="term" value="F:porin activity"/>
    <property type="evidence" value="ECO:0007669"/>
    <property type="project" value="UniProtKB-KW"/>
</dbReference>
<keyword evidence="9" id="KW-0998">Cell outer membrane</keyword>
<keyword evidence="7" id="KW-0626">Porin</keyword>
<dbReference type="Proteomes" id="UP000182771">
    <property type="component" value="Unassembled WGS sequence"/>
</dbReference>
<dbReference type="InterPro" id="IPR011250">
    <property type="entry name" value="OMP/PagP_B-barrel"/>
</dbReference>
<dbReference type="InterPro" id="IPR003367">
    <property type="entry name" value="Thrombospondin_3-like_rpt"/>
</dbReference>
<evidence type="ECO:0000256" key="1">
    <source>
        <dbReference type="ARBA" id="ARBA00004571"/>
    </source>
</evidence>
<evidence type="ECO:0000256" key="3">
    <source>
        <dbReference type="ARBA" id="ARBA00022452"/>
    </source>
</evidence>
<dbReference type="InterPro" id="IPR006664">
    <property type="entry name" value="OMP_bac"/>
</dbReference>
<dbReference type="PRINTS" id="PR01021">
    <property type="entry name" value="OMPADOMAIN"/>
</dbReference>
<dbReference type="InterPro" id="IPR050330">
    <property type="entry name" value="Bact_OuterMem_StrucFunc"/>
</dbReference>
<dbReference type="GeneID" id="85016592"/>
<proteinExistence type="predicted"/>
<dbReference type="InterPro" id="IPR028974">
    <property type="entry name" value="TSP_type-3_rpt"/>
</dbReference>
<keyword evidence="14" id="KW-1185">Reference proteome</keyword>
<dbReference type="Gene3D" id="3.30.1330.60">
    <property type="entry name" value="OmpA-like domain"/>
    <property type="match status" value="1"/>
</dbReference>
<dbReference type="OrthoDB" id="9805336at2"/>
<evidence type="ECO:0000256" key="9">
    <source>
        <dbReference type="ARBA" id="ARBA00023237"/>
    </source>
</evidence>
<dbReference type="PANTHER" id="PTHR30329:SF21">
    <property type="entry name" value="LIPOPROTEIN YIAD-RELATED"/>
    <property type="match status" value="1"/>
</dbReference>
<evidence type="ECO:0000256" key="8">
    <source>
        <dbReference type="ARBA" id="ARBA00023136"/>
    </source>
</evidence>
<dbReference type="EMBL" id="FNND01000002">
    <property type="protein sequence ID" value="SDW54680.1"/>
    <property type="molecule type" value="Genomic_DNA"/>
</dbReference>
<comment type="caution">
    <text evidence="13">The sequence shown here is derived from an EMBL/GenBank/DDBJ whole genome shotgun (WGS) entry which is preliminary data.</text>
</comment>
<evidence type="ECO:0000256" key="2">
    <source>
        <dbReference type="ARBA" id="ARBA00022448"/>
    </source>
</evidence>
<feature type="signal peptide" evidence="11">
    <location>
        <begin position="1"/>
        <end position="22"/>
    </location>
</feature>
<evidence type="ECO:0000256" key="7">
    <source>
        <dbReference type="ARBA" id="ARBA00023114"/>
    </source>
</evidence>
<dbReference type="CDD" id="cd07185">
    <property type="entry name" value="OmpA_C-like"/>
    <property type="match status" value="1"/>
</dbReference>
<sequence>MKRIKISLASLALIATVSSVQAQDENNKWSIGFGVNTVDIRTPHDFGNFLKDWGGPSDLNVLPAITKLSVARYIGAGFSAEVDGSLNKIKKGFNGVSQDESFWNANLQAKYALRRLFTTESGWFDPYLKLGGGYTSYKSEYSEKDGAVKLLAGGGINFWFTDHLGLNVQTGYNHGFQKDGTDYFQHSAGIVIKFGAKDTDKDGIPDKDDACPDVAGPKEFNGCPDTDGDGIPDKDDDCPDVAGLKEFNGCPDTDGDGIADKDDACPEVAGLKEFNGCPDTDGDGVPDKDDKCPDVAGPAENAGCPWPDTDGDGVLDKDDLCPNEAGPASNNGCPEPNDDDQKRLNQYAKTILFDTGKATIKFQSAEVLNQIINVLKKYPNSRFRIEGYTDSTGNKAKNITLSQNRADAVKIYLIQGGIDQSRLESKGYGPENPIASNKTRKGRELNRRVEINLIKK</sequence>
<evidence type="ECO:0000259" key="12">
    <source>
        <dbReference type="PROSITE" id="PS51123"/>
    </source>
</evidence>
<dbReference type="Gene3D" id="2.40.160.20">
    <property type="match status" value="1"/>
</dbReference>